<organism evidence="1 2">
    <name type="scientific">Pluteus cervinus</name>
    <dbReference type="NCBI Taxonomy" id="181527"/>
    <lineage>
        <taxon>Eukaryota</taxon>
        <taxon>Fungi</taxon>
        <taxon>Dikarya</taxon>
        <taxon>Basidiomycota</taxon>
        <taxon>Agaricomycotina</taxon>
        <taxon>Agaricomycetes</taxon>
        <taxon>Agaricomycetidae</taxon>
        <taxon>Agaricales</taxon>
        <taxon>Pluteineae</taxon>
        <taxon>Pluteaceae</taxon>
        <taxon>Pluteus</taxon>
    </lineage>
</organism>
<proteinExistence type="predicted"/>
<dbReference type="Proteomes" id="UP000308600">
    <property type="component" value="Unassembled WGS sequence"/>
</dbReference>
<evidence type="ECO:0000313" key="1">
    <source>
        <dbReference type="EMBL" id="TFK58067.1"/>
    </source>
</evidence>
<feature type="non-terminal residue" evidence="1">
    <location>
        <position position="365"/>
    </location>
</feature>
<dbReference type="EMBL" id="ML209682">
    <property type="protein sequence ID" value="TFK58067.1"/>
    <property type="molecule type" value="Genomic_DNA"/>
</dbReference>
<accession>A0ACD2ZXE3</accession>
<gene>
    <name evidence="1" type="ORF">BDN72DRAFT_866247</name>
</gene>
<evidence type="ECO:0000313" key="2">
    <source>
        <dbReference type="Proteomes" id="UP000308600"/>
    </source>
</evidence>
<name>A0ACD2ZXE3_9AGAR</name>
<sequence>MAWGYDDSAPWSSRITMKAALKIQNCQHLAVSRYEPKSRAYIGRGRCPGNISSGFFAVILVQIFPPFVTAIQPILASTHHHRSSIINRCFLRSPSSFDDLITRTFLDVIRPPHRFRVQGVRPTHSPRTRSLLIYPTITCLRPFSTICVLTVFACVYTALHPNIPDPEAKLWKKISPEAVIWWAMRQWYGARSIARDVNYWKPELKWTMTHGHFVQMGGLEAIHPDGRREVLDPADLCSNWKINYLDRGSIDLDELQFPKKQVQDRSKGDFLSKGLVALQTSWFVLECIARFQQHLPITELEIVTLAFAVLNIITYGFWWDKPLNVNCQVQIHIKPDVSPDEPEANESQEGDGNEVEGEGRQVREA</sequence>
<protein>
    <submittedName>
        <fullName evidence="1">Uncharacterized protein</fullName>
    </submittedName>
</protein>
<reference evidence="1 2" key="1">
    <citation type="journal article" date="2019" name="Nat. Ecol. Evol.">
        <title>Megaphylogeny resolves global patterns of mushroom evolution.</title>
        <authorList>
            <person name="Varga T."/>
            <person name="Krizsan K."/>
            <person name="Foldi C."/>
            <person name="Dima B."/>
            <person name="Sanchez-Garcia M."/>
            <person name="Sanchez-Ramirez S."/>
            <person name="Szollosi G.J."/>
            <person name="Szarkandi J.G."/>
            <person name="Papp V."/>
            <person name="Albert L."/>
            <person name="Andreopoulos W."/>
            <person name="Angelini C."/>
            <person name="Antonin V."/>
            <person name="Barry K.W."/>
            <person name="Bougher N.L."/>
            <person name="Buchanan P."/>
            <person name="Buyck B."/>
            <person name="Bense V."/>
            <person name="Catcheside P."/>
            <person name="Chovatia M."/>
            <person name="Cooper J."/>
            <person name="Damon W."/>
            <person name="Desjardin D."/>
            <person name="Finy P."/>
            <person name="Geml J."/>
            <person name="Haridas S."/>
            <person name="Hughes K."/>
            <person name="Justo A."/>
            <person name="Karasinski D."/>
            <person name="Kautmanova I."/>
            <person name="Kiss B."/>
            <person name="Kocsube S."/>
            <person name="Kotiranta H."/>
            <person name="LaButti K.M."/>
            <person name="Lechner B.E."/>
            <person name="Liimatainen K."/>
            <person name="Lipzen A."/>
            <person name="Lukacs Z."/>
            <person name="Mihaltcheva S."/>
            <person name="Morgado L.N."/>
            <person name="Niskanen T."/>
            <person name="Noordeloos M.E."/>
            <person name="Ohm R.A."/>
            <person name="Ortiz-Santana B."/>
            <person name="Ovrebo C."/>
            <person name="Racz N."/>
            <person name="Riley R."/>
            <person name="Savchenko A."/>
            <person name="Shiryaev A."/>
            <person name="Soop K."/>
            <person name="Spirin V."/>
            <person name="Szebenyi C."/>
            <person name="Tomsovsky M."/>
            <person name="Tulloss R.E."/>
            <person name="Uehling J."/>
            <person name="Grigoriev I.V."/>
            <person name="Vagvolgyi C."/>
            <person name="Papp T."/>
            <person name="Martin F.M."/>
            <person name="Miettinen O."/>
            <person name="Hibbett D.S."/>
            <person name="Nagy L.G."/>
        </authorList>
    </citation>
    <scope>NUCLEOTIDE SEQUENCE [LARGE SCALE GENOMIC DNA]</scope>
    <source>
        <strain evidence="1 2">NL-1719</strain>
    </source>
</reference>
<keyword evidence="2" id="KW-1185">Reference proteome</keyword>